<dbReference type="EMBL" id="KT007023">
    <property type="protein sequence ID" value="AKQ03858.1"/>
    <property type="molecule type" value="Genomic_DNA"/>
</dbReference>
<evidence type="ECO:0000256" key="6">
    <source>
        <dbReference type="ARBA" id="ARBA00035202"/>
    </source>
</evidence>
<dbReference type="Pfam" id="PF00466">
    <property type="entry name" value="Ribosomal_L10"/>
    <property type="match status" value="1"/>
</dbReference>
<accession>A0A0H4T7M1</accession>
<reference evidence="9" key="1">
    <citation type="journal article" date="2015" name="ISME J.">
        <title>Aquifer environment selects for microbial species cohorts in sediment and groundwater.</title>
        <authorList>
            <person name="Hug L.A."/>
            <person name="Thomas B.C."/>
            <person name="Brown C.T."/>
            <person name="Frischkorn K.R."/>
            <person name="Williams K.H."/>
            <person name="Tringe S.G."/>
            <person name="Banfield J.F."/>
        </authorList>
    </citation>
    <scope>NUCLEOTIDE SEQUENCE</scope>
</reference>
<comment type="subunit">
    <text evidence="5 7">Part of the ribosomal stalk of the 50S ribosomal subunit. The N-terminus interacts with L11 and the large rRNA to form the base of the stalk. The C-terminus forms an elongated spine to which L12 dimers bind in a sequential fashion forming a multimeric L10(L12)X complex.</text>
</comment>
<dbReference type="GO" id="GO:0003735">
    <property type="term" value="F:structural constituent of ribosome"/>
    <property type="evidence" value="ECO:0007669"/>
    <property type="project" value="InterPro"/>
</dbReference>
<dbReference type="InterPro" id="IPR047865">
    <property type="entry name" value="Ribosomal_uL10_bac_type"/>
</dbReference>
<protein>
    <recommendedName>
        <fullName evidence="6 7">Large ribosomal subunit protein uL10</fullName>
    </recommendedName>
</protein>
<dbReference type="HAMAP" id="MF_00362">
    <property type="entry name" value="Ribosomal_uL10"/>
    <property type="match status" value="1"/>
</dbReference>
<evidence type="ECO:0000256" key="8">
    <source>
        <dbReference type="SAM" id="MobiDB-lite"/>
    </source>
</evidence>
<evidence type="ECO:0000256" key="5">
    <source>
        <dbReference type="ARBA" id="ARBA00026025"/>
    </source>
</evidence>
<dbReference type="GO" id="GO:0006412">
    <property type="term" value="P:translation"/>
    <property type="evidence" value="ECO:0007669"/>
    <property type="project" value="UniProtKB-UniRule"/>
</dbReference>
<comment type="similarity">
    <text evidence="2 7">Belongs to the universal ribosomal protein uL10 family.</text>
</comment>
<evidence type="ECO:0000256" key="2">
    <source>
        <dbReference type="ARBA" id="ARBA00008889"/>
    </source>
</evidence>
<dbReference type="NCBIfam" id="NF000955">
    <property type="entry name" value="PRK00099.1-1"/>
    <property type="match status" value="1"/>
</dbReference>
<dbReference type="GO" id="GO:0015934">
    <property type="term" value="C:large ribosomal subunit"/>
    <property type="evidence" value="ECO:0007669"/>
    <property type="project" value="InterPro"/>
</dbReference>
<keyword evidence="7" id="KW-0699">rRNA-binding</keyword>
<feature type="compositionally biased region" description="Low complexity" evidence="8">
    <location>
        <begin position="180"/>
        <end position="206"/>
    </location>
</feature>
<keyword evidence="4 7" id="KW-0687">Ribonucleoprotein</keyword>
<evidence type="ECO:0000313" key="9">
    <source>
        <dbReference type="EMBL" id="AKQ03858.1"/>
    </source>
</evidence>
<dbReference type="InterPro" id="IPR043141">
    <property type="entry name" value="Ribosomal_uL10-like_sf"/>
</dbReference>
<proteinExistence type="inferred from homology"/>
<dbReference type="PANTHER" id="PTHR11560">
    <property type="entry name" value="39S RIBOSOMAL PROTEIN L10, MITOCHONDRIAL"/>
    <property type="match status" value="1"/>
</dbReference>
<feature type="compositionally biased region" description="Low complexity" evidence="8">
    <location>
        <begin position="237"/>
        <end position="253"/>
    </location>
</feature>
<evidence type="ECO:0000256" key="4">
    <source>
        <dbReference type="ARBA" id="ARBA00023274"/>
    </source>
</evidence>
<name>A0A0H4T7M1_9ACTN</name>
<evidence type="ECO:0000256" key="1">
    <source>
        <dbReference type="ARBA" id="ARBA00002633"/>
    </source>
</evidence>
<dbReference type="PROSITE" id="PS01109">
    <property type="entry name" value="RIBOSOMAL_L10"/>
    <property type="match status" value="1"/>
</dbReference>
<dbReference type="InterPro" id="IPR022973">
    <property type="entry name" value="Ribosomal_uL10_bac"/>
</dbReference>
<dbReference type="InterPro" id="IPR001790">
    <property type="entry name" value="Ribosomal_uL10"/>
</dbReference>
<dbReference type="SUPFAM" id="SSF160369">
    <property type="entry name" value="Ribosomal protein L10-like"/>
    <property type="match status" value="1"/>
</dbReference>
<evidence type="ECO:0000256" key="7">
    <source>
        <dbReference type="HAMAP-Rule" id="MF_00362"/>
    </source>
</evidence>
<dbReference type="InterPro" id="IPR002363">
    <property type="entry name" value="Ribosomal_uL10_CS_bac"/>
</dbReference>
<comment type="function">
    <text evidence="1 7">Forms part of the ribosomal stalk, playing a central role in the interaction of the ribosome with GTP-bound translation factors.</text>
</comment>
<keyword evidence="7" id="KW-0694">RNA-binding</keyword>
<dbReference type="Gene3D" id="3.30.70.1730">
    <property type="match status" value="1"/>
</dbReference>
<dbReference type="GO" id="GO:0070180">
    <property type="term" value="F:large ribosomal subunit rRNA binding"/>
    <property type="evidence" value="ECO:0007669"/>
    <property type="project" value="UniProtKB-UniRule"/>
</dbReference>
<dbReference type="CDD" id="cd05797">
    <property type="entry name" value="Ribosomal_L10"/>
    <property type="match status" value="1"/>
</dbReference>
<sequence length="259" mass="26724">MPNAQKTERVTALKERIEGSDALLLAEYRGLSVHDATELRRSLSEQAQFSVVKNTLFQRAAGAAGIEDIGSLMSGPTAVAFVKGDIVSVAKKVVDAAKKYPALVIKGAYMDGQLLDAAAAQALATLESRDAMLSKIAGLLKGEMSRAASMFQALQSQFVGLLEAYRDKLPPEEVAVPAEAQAEAGVAPEAPEESGSPEPVAEAPAEAEADTKAAEAEADGGSSPDETEPSTDDTGDDSPGGSAAADDISATDETTQEEG</sequence>
<evidence type="ECO:0000256" key="3">
    <source>
        <dbReference type="ARBA" id="ARBA00022980"/>
    </source>
</evidence>
<organism evidence="9">
    <name type="scientific">uncultured actinobacterium Rifle_16ft_4_minimus_38826</name>
    <dbReference type="NCBI Taxonomy" id="1665148"/>
    <lineage>
        <taxon>Bacteria</taxon>
        <taxon>Bacillati</taxon>
        <taxon>Actinomycetota</taxon>
        <taxon>Actinomycetes</taxon>
        <taxon>marine Actinobacteria clade</taxon>
        <taxon>environmental samples</taxon>
    </lineage>
</organism>
<feature type="region of interest" description="Disordered" evidence="8">
    <location>
        <begin position="180"/>
        <end position="259"/>
    </location>
</feature>
<gene>
    <name evidence="7" type="primary">rplJ</name>
</gene>
<dbReference type="AlphaFoldDB" id="A0A0H4T7M1"/>
<feature type="compositionally biased region" description="Acidic residues" evidence="8">
    <location>
        <begin position="225"/>
        <end position="236"/>
    </location>
</feature>
<keyword evidence="3 7" id="KW-0689">Ribosomal protein</keyword>